<evidence type="ECO:0000313" key="1">
    <source>
        <dbReference type="EMBL" id="QDE70335.1"/>
    </source>
</evidence>
<evidence type="ECO:0000313" key="2">
    <source>
        <dbReference type="Proteomes" id="UP000320179"/>
    </source>
</evidence>
<proteinExistence type="predicted"/>
<gene>
    <name evidence="1" type="ORF">BHS09_27060</name>
</gene>
<name>A0AAE6G424_MYXXA</name>
<accession>A0AAE6G424</accession>
<dbReference type="EMBL" id="CP017174">
    <property type="protein sequence ID" value="QDE70335.1"/>
    <property type="molecule type" value="Genomic_DNA"/>
</dbReference>
<reference evidence="1 2" key="1">
    <citation type="journal article" date="2019" name="Science">
        <title>Social genes are selection hotspots in kin groups of a soil microbe.</title>
        <authorList>
            <person name="Wielgoss S."/>
            <person name="Wolfensberger R."/>
            <person name="Sun L."/>
            <person name="Fiegna F."/>
            <person name="Velicer G.J."/>
        </authorList>
    </citation>
    <scope>NUCLEOTIDE SEQUENCE [LARGE SCALE GENOMIC DNA]</scope>
    <source>
        <strain evidence="1 2">MC3.5.9c15</strain>
    </source>
</reference>
<dbReference type="Proteomes" id="UP000320179">
    <property type="component" value="Chromosome"/>
</dbReference>
<protein>
    <submittedName>
        <fullName evidence="1">Uncharacterized protein</fullName>
    </submittedName>
</protein>
<organism evidence="1 2">
    <name type="scientific">Myxococcus xanthus</name>
    <dbReference type="NCBI Taxonomy" id="34"/>
    <lineage>
        <taxon>Bacteria</taxon>
        <taxon>Pseudomonadati</taxon>
        <taxon>Myxococcota</taxon>
        <taxon>Myxococcia</taxon>
        <taxon>Myxococcales</taxon>
        <taxon>Cystobacterineae</taxon>
        <taxon>Myxococcaceae</taxon>
        <taxon>Myxococcus</taxon>
    </lineage>
</organism>
<sequence length="60" mass="6618">MLRHARGERLAVRLRAITARDALKEILERSSRGGPPSFLSVLKTFGGTPSPGWLSFPREA</sequence>
<dbReference type="AlphaFoldDB" id="A0AAE6G424"/>